<proteinExistence type="predicted"/>
<dbReference type="RefSeq" id="WP_205363711.1">
    <property type="nucleotide sequence ID" value="NZ_JADKYB010000030.1"/>
</dbReference>
<evidence type="ECO:0000313" key="1">
    <source>
        <dbReference type="EMBL" id="MBM9510061.1"/>
    </source>
</evidence>
<dbReference type="Proteomes" id="UP000749040">
    <property type="component" value="Unassembled WGS sequence"/>
</dbReference>
<evidence type="ECO:0000313" key="2">
    <source>
        <dbReference type="Proteomes" id="UP000749040"/>
    </source>
</evidence>
<dbReference type="EMBL" id="JADKYB010000030">
    <property type="protein sequence ID" value="MBM9510061.1"/>
    <property type="molecule type" value="Genomic_DNA"/>
</dbReference>
<keyword evidence="2" id="KW-1185">Reference proteome</keyword>
<reference evidence="1 2" key="1">
    <citation type="submission" date="2021-01" db="EMBL/GenBank/DDBJ databases">
        <title>Streptomyces acididurans sp. nov., isolated from a peat swamp forest soil.</title>
        <authorList>
            <person name="Chantavorakit T."/>
            <person name="Duangmal K."/>
        </authorList>
    </citation>
    <scope>NUCLEOTIDE SEQUENCE [LARGE SCALE GENOMIC DNA]</scope>
    <source>
        <strain evidence="1 2">KK5PA1</strain>
    </source>
</reference>
<accession>A0ABS2U4H8</accession>
<organism evidence="1 2">
    <name type="scientific">Actinacidiphila acididurans</name>
    <dbReference type="NCBI Taxonomy" id="2784346"/>
    <lineage>
        <taxon>Bacteria</taxon>
        <taxon>Bacillati</taxon>
        <taxon>Actinomycetota</taxon>
        <taxon>Actinomycetes</taxon>
        <taxon>Kitasatosporales</taxon>
        <taxon>Streptomycetaceae</taxon>
        <taxon>Actinacidiphila</taxon>
    </lineage>
</organism>
<gene>
    <name evidence="1" type="ORF">ITX44_36990</name>
</gene>
<protein>
    <submittedName>
        <fullName evidence="1">Uncharacterized protein</fullName>
    </submittedName>
</protein>
<comment type="caution">
    <text evidence="1">The sequence shown here is derived from an EMBL/GenBank/DDBJ whole genome shotgun (WGS) entry which is preliminary data.</text>
</comment>
<name>A0ABS2U4H8_9ACTN</name>
<sequence>MTAPTITAPQLPAIRAELAEWLTDTGPNGGPVAWSEGFDGQTAVQERANAGRWAASLRAAELFFVATDMTRLAVAAGEALPAYRLHPEELPAQHGLLMWEEPVNQGLRGGEATTAPVIAVTWAVRTGGVAVRTWVHREDWLTYMAEGDARAGIRDLTPDEVRAVRQRYPQPITAMAETWLPFGKLPGWLFSAPPPGLSLYEQEDRARTLGWLQQVERALVVTWLLMGQTLATARDIEPPRSAVKFIRRIDPGMLAATRYVQLRHRGFGPEAQADAGGPGRTYQHRWLVRGHWRNHWYPSRQDHRPIWINTHVKGPNGAPLLDPDKLVNILRR</sequence>